<dbReference type="InterPro" id="IPR011576">
    <property type="entry name" value="Pyridox_Oxase_N"/>
</dbReference>
<evidence type="ECO:0000313" key="2">
    <source>
        <dbReference type="EMBL" id="ROS01567.1"/>
    </source>
</evidence>
<keyword evidence="3" id="KW-1185">Reference proteome</keyword>
<evidence type="ECO:0000259" key="1">
    <source>
        <dbReference type="Pfam" id="PF01243"/>
    </source>
</evidence>
<gene>
    <name evidence="2" type="ORF">EDC56_2009</name>
</gene>
<dbReference type="Pfam" id="PF01243">
    <property type="entry name" value="PNPOx_N"/>
    <property type="match status" value="1"/>
</dbReference>
<name>A0A3N2DP40_9GAMM</name>
<feature type="domain" description="Pyridoxamine 5'-phosphate oxidase N-terminal" evidence="1">
    <location>
        <begin position="6"/>
        <end position="110"/>
    </location>
</feature>
<dbReference type="EMBL" id="RKHR01000004">
    <property type="protein sequence ID" value="ROS01567.1"/>
    <property type="molecule type" value="Genomic_DNA"/>
</dbReference>
<proteinExistence type="predicted"/>
<dbReference type="RefSeq" id="WP_162844140.1">
    <property type="nucleotide sequence ID" value="NZ_RKHR01000004.1"/>
</dbReference>
<accession>A0A3N2DP40</accession>
<dbReference type="NCBIfam" id="TIGR03666">
    <property type="entry name" value="Rv2061_F420"/>
    <property type="match status" value="1"/>
</dbReference>
<dbReference type="AlphaFoldDB" id="A0A3N2DP40"/>
<protein>
    <recommendedName>
        <fullName evidence="1">Pyridoxamine 5'-phosphate oxidase N-terminal domain-containing protein</fullName>
    </recommendedName>
</protein>
<dbReference type="InterPro" id="IPR019965">
    <property type="entry name" value="PPOX_F420-dep_Rv2061_put"/>
</dbReference>
<dbReference type="SUPFAM" id="SSF50475">
    <property type="entry name" value="FMN-binding split barrel"/>
    <property type="match status" value="1"/>
</dbReference>
<comment type="caution">
    <text evidence="2">The sequence shown here is derived from an EMBL/GenBank/DDBJ whole genome shotgun (WGS) entry which is preliminary data.</text>
</comment>
<organism evidence="2 3">
    <name type="scientific">Sinobacterium caligoides</name>
    <dbReference type="NCBI Taxonomy" id="933926"/>
    <lineage>
        <taxon>Bacteria</taxon>
        <taxon>Pseudomonadati</taxon>
        <taxon>Pseudomonadota</taxon>
        <taxon>Gammaproteobacteria</taxon>
        <taxon>Cellvibrionales</taxon>
        <taxon>Spongiibacteraceae</taxon>
        <taxon>Sinobacterium</taxon>
    </lineage>
</organism>
<sequence length="126" mass="14222">MPYSPELNNAQYMSFTTYRKTGVAVSTPLWCAGDGHHYYIFSAANAGKVKRLKNSTKAALTPCNFKGDTYGNTLPASAELISEKSDILRAQQVLLKKYGWQLRLTDLLSRLSGKYHKRQYIRVTIN</sequence>
<evidence type="ECO:0000313" key="3">
    <source>
        <dbReference type="Proteomes" id="UP000275394"/>
    </source>
</evidence>
<dbReference type="Gene3D" id="2.30.110.10">
    <property type="entry name" value="Electron Transport, Fmn-binding Protein, Chain A"/>
    <property type="match status" value="1"/>
</dbReference>
<dbReference type="Proteomes" id="UP000275394">
    <property type="component" value="Unassembled WGS sequence"/>
</dbReference>
<dbReference type="InterPro" id="IPR012349">
    <property type="entry name" value="Split_barrel_FMN-bd"/>
</dbReference>
<reference evidence="2 3" key="1">
    <citation type="submission" date="2018-11" db="EMBL/GenBank/DDBJ databases">
        <title>Genomic Encyclopedia of Type Strains, Phase IV (KMG-IV): sequencing the most valuable type-strain genomes for metagenomic binning, comparative biology and taxonomic classification.</title>
        <authorList>
            <person name="Goeker M."/>
        </authorList>
    </citation>
    <scope>NUCLEOTIDE SEQUENCE [LARGE SCALE GENOMIC DNA]</scope>
    <source>
        <strain evidence="2 3">DSM 100316</strain>
    </source>
</reference>